<comment type="caution">
    <text evidence="2">The sequence shown here is derived from an EMBL/GenBank/DDBJ whole genome shotgun (WGS) entry which is preliminary data.</text>
</comment>
<gene>
    <name evidence="2" type="ORF">T11_11241</name>
</gene>
<dbReference type="Proteomes" id="UP000055024">
    <property type="component" value="Unassembled WGS sequence"/>
</dbReference>
<evidence type="ECO:0000256" key="1">
    <source>
        <dbReference type="SAM" id="MobiDB-lite"/>
    </source>
</evidence>
<accession>A0A0V1HDM2</accession>
<reference evidence="2 3" key="1">
    <citation type="submission" date="2015-01" db="EMBL/GenBank/DDBJ databases">
        <title>Evolution of Trichinella species and genotypes.</title>
        <authorList>
            <person name="Korhonen P.K."/>
            <person name="Edoardo P."/>
            <person name="Giuseppe L.R."/>
            <person name="Gasser R.B."/>
        </authorList>
    </citation>
    <scope>NUCLEOTIDE SEQUENCE [LARGE SCALE GENOMIC DNA]</scope>
    <source>
        <strain evidence="2">ISS1029</strain>
    </source>
</reference>
<evidence type="ECO:0000313" key="3">
    <source>
        <dbReference type="Proteomes" id="UP000055024"/>
    </source>
</evidence>
<name>A0A0V1HDM2_9BILA</name>
<organism evidence="2 3">
    <name type="scientific">Trichinella zimbabwensis</name>
    <dbReference type="NCBI Taxonomy" id="268475"/>
    <lineage>
        <taxon>Eukaryota</taxon>
        <taxon>Metazoa</taxon>
        <taxon>Ecdysozoa</taxon>
        <taxon>Nematoda</taxon>
        <taxon>Enoplea</taxon>
        <taxon>Dorylaimia</taxon>
        <taxon>Trichinellida</taxon>
        <taxon>Trichinellidae</taxon>
        <taxon>Trichinella</taxon>
    </lineage>
</organism>
<proteinExistence type="predicted"/>
<dbReference type="AlphaFoldDB" id="A0A0V1HDM2"/>
<sequence>MKLTKLCIKRKAAQDVAVTNQEQRKIAVEKFITNFENFSCLKCASFLKFIALKKSFLSVDQMQGFGSAEDSANDENGDQGQNQMTKSEDAVGNLQADERDVRSRMFNGHQPLTGVVRIFHEDIRK</sequence>
<evidence type="ECO:0000313" key="2">
    <source>
        <dbReference type="EMBL" id="KRZ08936.1"/>
    </source>
</evidence>
<keyword evidence="3" id="KW-1185">Reference proteome</keyword>
<protein>
    <submittedName>
        <fullName evidence="2">Uncharacterized protein</fullName>
    </submittedName>
</protein>
<dbReference type="OrthoDB" id="10361376at2759"/>
<dbReference type="EMBL" id="JYDP01000079">
    <property type="protein sequence ID" value="KRZ08936.1"/>
    <property type="molecule type" value="Genomic_DNA"/>
</dbReference>
<feature type="region of interest" description="Disordered" evidence="1">
    <location>
        <begin position="67"/>
        <end position="103"/>
    </location>
</feature>